<feature type="transmembrane region" description="Helical" evidence="5">
    <location>
        <begin position="1612"/>
        <end position="1632"/>
    </location>
</feature>
<keyword evidence="3" id="KW-0732">Signal</keyword>
<accession>A0A6G7XG35</accession>
<dbReference type="Proteomes" id="UP000502677">
    <property type="component" value="Chromosome"/>
</dbReference>
<name>A0A6G7XG35_9MICO</name>
<feature type="domain" description="SD-repeat containing protein B" evidence="6">
    <location>
        <begin position="1112"/>
        <end position="1233"/>
    </location>
</feature>
<keyword evidence="5" id="KW-0472">Membrane</keyword>
<evidence type="ECO:0000256" key="1">
    <source>
        <dbReference type="ARBA" id="ARBA00004613"/>
    </source>
</evidence>
<keyword evidence="5" id="KW-1133">Transmembrane helix</keyword>
<feature type="domain" description="DUF5979" evidence="7">
    <location>
        <begin position="1361"/>
        <end position="1479"/>
    </location>
</feature>
<dbReference type="InterPro" id="IPR013783">
    <property type="entry name" value="Ig-like_fold"/>
</dbReference>
<organism evidence="8 9">
    <name type="scientific">Leucobacter viscericola</name>
    <dbReference type="NCBI Taxonomy" id="2714935"/>
    <lineage>
        <taxon>Bacteria</taxon>
        <taxon>Bacillati</taxon>
        <taxon>Actinomycetota</taxon>
        <taxon>Actinomycetes</taxon>
        <taxon>Micrococcales</taxon>
        <taxon>Microbacteriaceae</taxon>
        <taxon>Leucobacter</taxon>
    </lineage>
</organism>
<dbReference type="Pfam" id="PF17210">
    <property type="entry name" value="SdrD_B"/>
    <property type="match status" value="1"/>
</dbReference>
<evidence type="ECO:0000259" key="7">
    <source>
        <dbReference type="Pfam" id="PF19407"/>
    </source>
</evidence>
<feature type="region of interest" description="Disordered" evidence="4">
    <location>
        <begin position="1"/>
        <end position="54"/>
    </location>
</feature>
<keyword evidence="2" id="KW-0964">Secreted</keyword>
<evidence type="ECO:0000256" key="4">
    <source>
        <dbReference type="SAM" id="MobiDB-lite"/>
    </source>
</evidence>
<dbReference type="SUPFAM" id="SSF117074">
    <property type="entry name" value="Hypothetical protein PA1324"/>
    <property type="match status" value="1"/>
</dbReference>
<evidence type="ECO:0000259" key="6">
    <source>
        <dbReference type="Pfam" id="PF17210"/>
    </source>
</evidence>
<evidence type="ECO:0000256" key="3">
    <source>
        <dbReference type="ARBA" id="ARBA00022729"/>
    </source>
</evidence>
<dbReference type="Gene3D" id="2.60.40.1140">
    <property type="entry name" value="Collagen-binding surface protein Cna, B-type domain"/>
    <property type="match status" value="1"/>
</dbReference>
<feature type="domain" description="DUF5979" evidence="7">
    <location>
        <begin position="1484"/>
        <end position="1595"/>
    </location>
</feature>
<dbReference type="KEGG" id="lvi:G7068_09100"/>
<dbReference type="GO" id="GO:0005975">
    <property type="term" value="P:carbohydrate metabolic process"/>
    <property type="evidence" value="ECO:0007669"/>
    <property type="project" value="UniProtKB-ARBA"/>
</dbReference>
<evidence type="ECO:0000256" key="2">
    <source>
        <dbReference type="ARBA" id="ARBA00022525"/>
    </source>
</evidence>
<dbReference type="EMBL" id="CP049863">
    <property type="protein sequence ID" value="QIK63338.1"/>
    <property type="molecule type" value="Genomic_DNA"/>
</dbReference>
<evidence type="ECO:0000313" key="9">
    <source>
        <dbReference type="Proteomes" id="UP000502677"/>
    </source>
</evidence>
<feature type="region of interest" description="Disordered" evidence="4">
    <location>
        <begin position="77"/>
        <end position="96"/>
    </location>
</feature>
<dbReference type="RefSeq" id="WP_166291335.1">
    <property type="nucleotide sequence ID" value="NZ_CP049863.1"/>
</dbReference>
<dbReference type="InterPro" id="IPR033764">
    <property type="entry name" value="Sdr_B"/>
</dbReference>
<feature type="compositionally biased region" description="Polar residues" evidence="4">
    <location>
        <begin position="1"/>
        <end position="11"/>
    </location>
</feature>
<protein>
    <submittedName>
        <fullName evidence="8">Uncharacterized protein</fullName>
    </submittedName>
</protein>
<sequence>MALTVGPTSASLAVDATQPAPTPNATSDADPSGDGTADDSVSATKPSADADDSGVKLNAASAGLPTLAMQVRIASDGTPTWDADSNAGNDSGPNNGIVRVNDTVTYEVEYVVADNAADNLTWSVTLPKGMELTVVPGYCQATGSSLVPADAGSPALPLSATSIDELSQQTLTCNMGNRSVATDRVQFTAKVLNLAHQGQALQVVAANVAADGIDEPVPATSPLPSVKASSRLKWDISKNSIVLGENSGYAYGPINTQCPWDDTITCKQTIYSVELSAPAGGKGAMPAVGDITFTDDLSPKAMYPGLSAASLAAINADLDKYGSRVTYNYSGYSQPGSKIGGSQDSGFARTAVNSVRDSGTLTGAQAGPGKPVALTISGADMSLRSYPTEALRPVGTAIPGNAAYAVSLGLTVYTPVAVIRDFGTVNAAKTSWTLPTYNAYTNLSIHGFEPATDVQTSASQPGPAASKLPAGVTGPVNWNDYRTTTPLVELTGSFRKQFLGLPGAPGNMSSGEFSPTNSVFGEGPPGGATLLSGGITVAPTQVITSQMFFKGSKPDAPTNVSAIGCDAWDNTKLNLQATNNPGVSGSGSVGMMQRIPSEGQAVWVSGYDNVPGSLVATSKSEVPNVTFQYSAAPAGATSAKDCGDAQGPWYDSPQAVPGNDPAMAAEGTYTGVARVRAFVNLPAPVSNSSLLGDGVYLAVSIGLRVADNGMATGTVVPNFGAVKMMLGKDLTPAQMLADPTAWNVAAYDPATHSGNGGDRLIVAHAQARIDKKVRKGDSGAFTSTPPQVTGGDMVQYQLSPSLTSGASTPGILKDVWVEDCLPASQAYSSATMVPAVVSQGVTPSDAQRPACGAGETYIRWVFPKHEVNTAIDPIVMSAEVSPTATDGVYTNTVVVWAEDDASTLAQRTDQAQIQISNIAGIKLEKIALTPVVQVNRPGQATNELNKWAVRLTNTLPASQQSGVSSPDVIDVLPKQGYAGTSYNGTFEFVSADVTKGGPQTRILYTADANVSANPADASNGAAGATTWCDAPANGTVVSGANSCPASAADVKAIRVQRPGDYLSGDVLEAQIVMVGVGNRADDTYVNSAMASVTGLENPVGPIVRPEVAVSSRVGDYVWWDFNRNGTQDDFNGAPEQPASGVTVHLAGTDDLGNQVAVDTQTDSDGTYSFDDLRASDAAGYVITFTKPDGSEFTLKHSDGVDPALDSDADTQSGISDPVVLDANAEDLTIDAGLLPVGDLQILKSLTGAGVDTMATSDTLKFEVLCTFEGEPVNLHPAGIDQPSADTPLEIDLPVNGASQLLSEKIGPIPAFSSCTVTEVDAGHADHAAAPVSVTIPWDAQAQKSGGATASLTNFYSAASIMISKKLDGDPLAVNAAKDKVFEILATCQIEETGPDNTKIRSTLYSGMVLVKGGQTKFLVGADNKPRMLPLGARCFGEEVDDGGAAKSKVDFGTWDHAAEVTSGESGAPQQLTITAVNTFKDAKITVSKKVLGNGTGGAYDFTLNCTQAEKDKDGKPSEGGYTLADADAKFSLKAGESRTITVPEGVTCRATEVNVPKNAKVSVLDSDGSTHGGASDGIIANATGSKNTVKVTNTFPDGIDSPSSLVVTGAQLGGIGVFAAALLLSGALLFVLRRRRQSQTQ</sequence>
<keyword evidence="5" id="KW-0812">Transmembrane</keyword>
<dbReference type="InterPro" id="IPR046022">
    <property type="entry name" value="DUF5979"/>
</dbReference>
<dbReference type="Pfam" id="PF19407">
    <property type="entry name" value="DUF5979"/>
    <property type="match status" value="3"/>
</dbReference>
<evidence type="ECO:0000256" key="5">
    <source>
        <dbReference type="SAM" id="Phobius"/>
    </source>
</evidence>
<proteinExistence type="predicted"/>
<dbReference type="Gene3D" id="2.60.40.10">
    <property type="entry name" value="Immunoglobulins"/>
    <property type="match status" value="1"/>
</dbReference>
<feature type="domain" description="DUF5979" evidence="7">
    <location>
        <begin position="1240"/>
        <end position="1353"/>
    </location>
</feature>
<reference evidence="8 9" key="1">
    <citation type="submission" date="2020-03" db="EMBL/GenBank/DDBJ databases">
        <title>Leucobacter sp. nov., isolated from beetles.</title>
        <authorList>
            <person name="Hyun D.-W."/>
            <person name="Bae J.-W."/>
        </authorList>
    </citation>
    <scope>NUCLEOTIDE SEQUENCE [LARGE SCALE GENOMIC DNA]</scope>
    <source>
        <strain evidence="8 9">HDW9C</strain>
    </source>
</reference>
<evidence type="ECO:0000313" key="8">
    <source>
        <dbReference type="EMBL" id="QIK63338.1"/>
    </source>
</evidence>
<gene>
    <name evidence="8" type="ORF">G7068_09100</name>
</gene>
<keyword evidence="9" id="KW-1185">Reference proteome</keyword>
<dbReference type="GO" id="GO:0005576">
    <property type="term" value="C:extracellular region"/>
    <property type="evidence" value="ECO:0007669"/>
    <property type="project" value="UniProtKB-SubCell"/>
</dbReference>
<comment type="subcellular location">
    <subcellularLocation>
        <location evidence="1">Secreted</location>
    </subcellularLocation>
</comment>